<evidence type="ECO:0000256" key="3">
    <source>
        <dbReference type="ARBA" id="ARBA00022729"/>
    </source>
</evidence>
<evidence type="ECO:0008006" key="6">
    <source>
        <dbReference type="Google" id="ProtNLM"/>
    </source>
</evidence>
<proteinExistence type="predicted"/>
<protein>
    <recommendedName>
        <fullName evidence="6">ABC transporter substrate-binding protein</fullName>
    </recommendedName>
</protein>
<evidence type="ECO:0000256" key="1">
    <source>
        <dbReference type="ARBA" id="ARBA00004196"/>
    </source>
</evidence>
<dbReference type="RefSeq" id="WP_148859224.1">
    <property type="nucleotide sequence ID" value="NZ_PHNJ01000010.1"/>
</dbReference>
<dbReference type="PANTHER" id="PTHR43649">
    <property type="entry name" value="ARABINOSE-BINDING PROTEIN-RELATED"/>
    <property type="match status" value="1"/>
</dbReference>
<dbReference type="Pfam" id="PF13416">
    <property type="entry name" value="SBP_bac_8"/>
    <property type="match status" value="1"/>
</dbReference>
<keyword evidence="5" id="KW-1185">Reference proteome</keyword>
<dbReference type="Proteomes" id="UP000766904">
    <property type="component" value="Unassembled WGS sequence"/>
</dbReference>
<evidence type="ECO:0000313" key="5">
    <source>
        <dbReference type="Proteomes" id="UP000766904"/>
    </source>
</evidence>
<reference evidence="4" key="1">
    <citation type="submission" date="2017-11" db="EMBL/GenBank/DDBJ databases">
        <authorList>
            <person name="Kajale S.C."/>
            <person name="Sharma A."/>
        </authorList>
    </citation>
    <scope>NUCLEOTIDE SEQUENCE</scope>
    <source>
        <strain evidence="4">LS1_42</strain>
    </source>
</reference>
<comment type="subcellular location">
    <subcellularLocation>
        <location evidence="1">Cell envelope</location>
    </subcellularLocation>
</comment>
<evidence type="ECO:0000313" key="4">
    <source>
        <dbReference type="EMBL" id="TYL37361.1"/>
    </source>
</evidence>
<keyword evidence="3" id="KW-0732">Signal</keyword>
<evidence type="ECO:0000256" key="2">
    <source>
        <dbReference type="ARBA" id="ARBA00022448"/>
    </source>
</evidence>
<dbReference type="PROSITE" id="PS51257">
    <property type="entry name" value="PROKAR_LIPOPROTEIN"/>
    <property type="match status" value="1"/>
</dbReference>
<gene>
    <name evidence="4" type="ORF">CV102_17215</name>
</gene>
<dbReference type="OrthoDB" id="30637at2157"/>
<dbReference type="SUPFAM" id="SSF53850">
    <property type="entry name" value="Periplasmic binding protein-like II"/>
    <property type="match status" value="1"/>
</dbReference>
<dbReference type="EMBL" id="PHNJ01000010">
    <property type="protein sequence ID" value="TYL37361.1"/>
    <property type="molecule type" value="Genomic_DNA"/>
</dbReference>
<name>A0A8J8PYT5_9EURY</name>
<dbReference type="Gene3D" id="3.40.190.10">
    <property type="entry name" value="Periplasmic binding protein-like II"/>
    <property type="match status" value="2"/>
</dbReference>
<keyword evidence="2" id="KW-0813">Transport</keyword>
<accession>A0A8J8PYT5</accession>
<sequence>MAPSHTKHNQFVSRRQTLIGASGIGITTLAGCLGGDTDDSVAGSTGSAGDVELEFWHIFGSELGGHLEEIVEEYNEKDNGVHVNLTSQGSYGDNFQATMSSLNAGNAPHITLLATDANIAAMESGQFVPVSDLLEDRIDFDDRFMEPVLDYFSVPNDDRYFSLPVNNSTAIMSYNKDMFAEAGLDPEDPPQSFGEVRQVSEALVDDTQAEEGCAWANVGWFPAQWHGWAEAFQYNEQNGRGNPEHGPTEINLHEGTAKRIYGWWKEMYDDGLYMATQQGWGDASGAALQSWRVGITLGSTAGLGRTAQLAEEAEQPFELGAAPLFSPHDDRHGCRIGGGSLWVPEMAVDSSEEREAVVDFFDWITGPEPQAEWHKRTGYFPINVGSREILEEEGWFDENPAWTAGFESLEESETSEYTRLSILPDGPEINPEIMDIWTELRQGEDLDDTLETYKGRIDDILQDGHPDA</sequence>
<dbReference type="InterPro" id="IPR050490">
    <property type="entry name" value="Bact_solute-bd_prot1"/>
</dbReference>
<dbReference type="AlphaFoldDB" id="A0A8J8PYT5"/>
<dbReference type="InterPro" id="IPR006059">
    <property type="entry name" value="SBP"/>
</dbReference>
<dbReference type="PANTHER" id="PTHR43649:SF31">
    <property type="entry name" value="SN-GLYCEROL-3-PHOSPHATE-BINDING PERIPLASMIC PROTEIN UGPB"/>
    <property type="match status" value="1"/>
</dbReference>
<comment type="caution">
    <text evidence="4">The sequence shown here is derived from an EMBL/GenBank/DDBJ whole genome shotgun (WGS) entry which is preliminary data.</text>
</comment>
<organism evidence="4 5">
    <name type="scientific">Natronococcus pandeyae</name>
    <dbReference type="NCBI Taxonomy" id="2055836"/>
    <lineage>
        <taxon>Archaea</taxon>
        <taxon>Methanobacteriati</taxon>
        <taxon>Methanobacteriota</taxon>
        <taxon>Stenosarchaea group</taxon>
        <taxon>Halobacteria</taxon>
        <taxon>Halobacteriales</taxon>
        <taxon>Natrialbaceae</taxon>
        <taxon>Natronococcus</taxon>
    </lineage>
</organism>